<comment type="function">
    <text evidence="9">Catalyzes the attachment of alanine to tRNA(Ala) in a two-step reaction: alanine is first activated by ATP to form Ala-AMP and then transferred to the acceptor end of tRNA(Ala). Also edits incorrectly charged Ser-tRNA(Ala) and Gly-tRNA(Ala) via its editing domain.</text>
</comment>
<evidence type="ECO:0000259" key="10">
    <source>
        <dbReference type="PROSITE" id="PS50860"/>
    </source>
</evidence>
<keyword evidence="5 9" id="KW-0067">ATP-binding</keyword>
<proteinExistence type="inferred from homology"/>
<evidence type="ECO:0000256" key="8">
    <source>
        <dbReference type="ARBA" id="ARBA00023146"/>
    </source>
</evidence>
<dbReference type="EC" id="6.1.1.7" evidence="9"/>
<dbReference type="SUPFAM" id="SSF55681">
    <property type="entry name" value="Class II aaRS and biotin synthetases"/>
    <property type="match status" value="1"/>
</dbReference>
<evidence type="ECO:0000313" key="12">
    <source>
        <dbReference type="Proteomes" id="UP000034690"/>
    </source>
</evidence>
<comment type="domain">
    <text evidence="9">Consists of three domains; the N-terminal catalytic domain, the editing domain and the C-terminal C-Ala domain. The editing domain removes incorrectly charged amino acids, while the C-Ala domain, along with tRNA(Ala), serves as a bridge to cooperatively bring together the editing and aminoacylation centers thus stimulating deacylation of misacylated tRNAs.</text>
</comment>
<dbReference type="Gene3D" id="3.30.930.10">
    <property type="entry name" value="Bira Bifunctional Protein, Domain 2"/>
    <property type="match status" value="1"/>
</dbReference>
<evidence type="ECO:0000256" key="9">
    <source>
        <dbReference type="HAMAP-Rule" id="MF_00036"/>
    </source>
</evidence>
<dbReference type="GO" id="GO:0000049">
    <property type="term" value="F:tRNA binding"/>
    <property type="evidence" value="ECO:0007669"/>
    <property type="project" value="UniProtKB-KW"/>
</dbReference>
<dbReference type="Proteomes" id="UP000034690">
    <property type="component" value="Unassembled WGS sequence"/>
</dbReference>
<dbReference type="SUPFAM" id="SSF101353">
    <property type="entry name" value="Putative anticodon-binding domain of alanyl-tRNA synthetase (AlaRS)"/>
    <property type="match status" value="1"/>
</dbReference>
<dbReference type="FunFam" id="3.30.980.10:FF:000004">
    <property type="entry name" value="Alanine--tRNA ligase, cytoplasmic"/>
    <property type="match status" value="1"/>
</dbReference>
<evidence type="ECO:0000256" key="4">
    <source>
        <dbReference type="ARBA" id="ARBA00022741"/>
    </source>
</evidence>
<dbReference type="GO" id="GO:0005524">
    <property type="term" value="F:ATP binding"/>
    <property type="evidence" value="ECO:0007669"/>
    <property type="project" value="UniProtKB-UniRule"/>
</dbReference>
<feature type="binding site" evidence="9">
    <location>
        <position position="560"/>
    </location>
    <ligand>
        <name>Zn(2+)</name>
        <dbReference type="ChEBI" id="CHEBI:29105"/>
    </ligand>
</feature>
<dbReference type="NCBIfam" id="TIGR00344">
    <property type="entry name" value="alaS"/>
    <property type="match status" value="1"/>
</dbReference>
<dbReference type="PATRIC" id="fig|1618551.3.peg.585"/>
<comment type="cofactor">
    <cofactor evidence="9">
        <name>Zn(2+)</name>
        <dbReference type="ChEBI" id="CHEBI:29105"/>
    </cofactor>
    <text evidence="9">Binds 1 zinc ion per subunit.</text>
</comment>
<dbReference type="PANTHER" id="PTHR11777:SF9">
    <property type="entry name" value="ALANINE--TRNA LIGASE, CYTOPLASMIC"/>
    <property type="match status" value="1"/>
</dbReference>
<dbReference type="InterPro" id="IPR023033">
    <property type="entry name" value="Ala_tRNA_ligase_euk/bac"/>
</dbReference>
<dbReference type="InterPro" id="IPR002318">
    <property type="entry name" value="Ala-tRNA-lgiase_IIc"/>
</dbReference>
<dbReference type="Gene3D" id="3.30.980.10">
    <property type="entry name" value="Threonyl-trna Synthetase, Chain A, domain 2"/>
    <property type="match status" value="1"/>
</dbReference>
<evidence type="ECO:0000256" key="3">
    <source>
        <dbReference type="ARBA" id="ARBA00022598"/>
    </source>
</evidence>
<dbReference type="InterPro" id="IPR018162">
    <property type="entry name" value="Ala-tRNA-ligase_IIc_anticod-bd"/>
</dbReference>
<dbReference type="InterPro" id="IPR012947">
    <property type="entry name" value="tRNA_SAD"/>
</dbReference>
<dbReference type="CDD" id="cd00673">
    <property type="entry name" value="AlaRS_core"/>
    <property type="match status" value="1"/>
</dbReference>
<dbReference type="NCBIfam" id="NF002436">
    <property type="entry name" value="PRK01584.1"/>
    <property type="match status" value="1"/>
</dbReference>
<comment type="catalytic activity">
    <reaction evidence="9">
        <text>tRNA(Ala) + L-alanine + ATP = L-alanyl-tRNA(Ala) + AMP + diphosphate</text>
        <dbReference type="Rhea" id="RHEA:12540"/>
        <dbReference type="Rhea" id="RHEA-COMP:9657"/>
        <dbReference type="Rhea" id="RHEA-COMP:9923"/>
        <dbReference type="ChEBI" id="CHEBI:30616"/>
        <dbReference type="ChEBI" id="CHEBI:33019"/>
        <dbReference type="ChEBI" id="CHEBI:57972"/>
        <dbReference type="ChEBI" id="CHEBI:78442"/>
        <dbReference type="ChEBI" id="CHEBI:78497"/>
        <dbReference type="ChEBI" id="CHEBI:456215"/>
        <dbReference type="EC" id="6.1.1.7"/>
    </reaction>
</comment>
<dbReference type="GO" id="GO:0006419">
    <property type="term" value="P:alanyl-tRNA aminoacylation"/>
    <property type="evidence" value="ECO:0007669"/>
    <property type="project" value="UniProtKB-UniRule"/>
</dbReference>
<dbReference type="InterPro" id="IPR050058">
    <property type="entry name" value="Ala-tRNA_ligase"/>
</dbReference>
<feature type="binding site" evidence="9">
    <location>
        <position position="449"/>
    </location>
    <ligand>
        <name>Zn(2+)</name>
        <dbReference type="ChEBI" id="CHEBI:29105"/>
    </ligand>
</feature>
<protein>
    <recommendedName>
        <fullName evidence="9">Alanine--tRNA ligase</fullName>
        <ecNumber evidence="9">6.1.1.7</ecNumber>
    </recommendedName>
    <alternativeName>
        <fullName evidence="9">Alanyl-tRNA synthetase</fullName>
        <shortName evidence="9">AlaRS</shortName>
    </alternativeName>
</protein>
<dbReference type="Gene3D" id="3.30.54.20">
    <property type="match status" value="1"/>
</dbReference>
<gene>
    <name evidence="9" type="primary">alaS</name>
    <name evidence="11" type="ORF">UT40_C0011G0035</name>
</gene>
<evidence type="ECO:0000256" key="5">
    <source>
        <dbReference type="ARBA" id="ARBA00022840"/>
    </source>
</evidence>
<dbReference type="InterPro" id="IPR045864">
    <property type="entry name" value="aa-tRNA-synth_II/BPL/LPL"/>
</dbReference>
<dbReference type="HAMAP" id="MF_00036_B">
    <property type="entry name" value="Ala_tRNA_synth_B"/>
    <property type="match status" value="1"/>
</dbReference>
<keyword evidence="6 9" id="KW-0694">RNA-binding</keyword>
<keyword evidence="3 9" id="KW-0436">Ligase</keyword>
<evidence type="ECO:0000256" key="7">
    <source>
        <dbReference type="ARBA" id="ARBA00022917"/>
    </source>
</evidence>
<keyword evidence="2 9" id="KW-0820">tRNA-binding</keyword>
<dbReference type="Pfam" id="PF07973">
    <property type="entry name" value="tRNA_SAD"/>
    <property type="match status" value="1"/>
</dbReference>
<evidence type="ECO:0000313" key="11">
    <source>
        <dbReference type="EMBL" id="KKR13724.1"/>
    </source>
</evidence>
<keyword evidence="8 9" id="KW-0030">Aminoacyl-tRNA synthetase</keyword>
<name>A0A0G0NC59_9BACT</name>
<dbReference type="InterPro" id="IPR018165">
    <property type="entry name" value="Ala-tRNA-synth_IIc_core"/>
</dbReference>
<keyword evidence="7 9" id="KW-0648">Protein biosynthesis</keyword>
<dbReference type="EMBL" id="LBWQ01000011">
    <property type="protein sequence ID" value="KKR13724.1"/>
    <property type="molecule type" value="Genomic_DNA"/>
</dbReference>
<keyword evidence="9" id="KW-0479">Metal-binding</keyword>
<dbReference type="InterPro" id="IPR018164">
    <property type="entry name" value="Ala-tRNA-synth_IIc_N"/>
</dbReference>
<dbReference type="SUPFAM" id="SSF55186">
    <property type="entry name" value="ThrRS/AlaRS common domain"/>
    <property type="match status" value="1"/>
</dbReference>
<dbReference type="PRINTS" id="PR00980">
    <property type="entry name" value="TRNASYNTHALA"/>
</dbReference>
<dbReference type="PROSITE" id="PS50860">
    <property type="entry name" value="AA_TRNA_LIGASE_II_ALA"/>
    <property type="match status" value="1"/>
</dbReference>
<evidence type="ECO:0000256" key="6">
    <source>
        <dbReference type="ARBA" id="ARBA00022884"/>
    </source>
</evidence>
<dbReference type="PANTHER" id="PTHR11777">
    <property type="entry name" value="ALANYL-TRNA SYNTHETASE"/>
    <property type="match status" value="1"/>
</dbReference>
<comment type="similarity">
    <text evidence="1 9">Belongs to the class-II aminoacyl-tRNA synthetase family.</text>
</comment>
<comment type="subcellular location">
    <subcellularLocation>
        <location evidence="9">Cytoplasm</location>
    </subcellularLocation>
</comment>
<organism evidence="11 12">
    <name type="scientific">Candidatus Woesebacteria bacterium GW2011_GWA1_39_21b</name>
    <dbReference type="NCBI Taxonomy" id="1618551"/>
    <lineage>
        <taxon>Bacteria</taxon>
        <taxon>Candidatus Woeseibacteriota</taxon>
    </lineage>
</organism>
<reference evidence="11 12" key="1">
    <citation type="journal article" date="2015" name="Nature">
        <title>rRNA introns, odd ribosomes, and small enigmatic genomes across a large radiation of phyla.</title>
        <authorList>
            <person name="Brown C.T."/>
            <person name="Hug L.A."/>
            <person name="Thomas B.C."/>
            <person name="Sharon I."/>
            <person name="Castelle C.J."/>
            <person name="Singh A."/>
            <person name="Wilkins M.J."/>
            <person name="Williams K.H."/>
            <person name="Banfield J.F."/>
        </authorList>
    </citation>
    <scope>NUCLEOTIDE SEQUENCE [LARGE SCALE GENOMIC DNA]</scope>
</reference>
<keyword evidence="4 9" id="KW-0547">Nucleotide-binding</keyword>
<dbReference type="GO" id="GO:0008270">
    <property type="term" value="F:zinc ion binding"/>
    <property type="evidence" value="ECO:0007669"/>
    <property type="project" value="UniProtKB-UniRule"/>
</dbReference>
<dbReference type="GO" id="GO:0005829">
    <property type="term" value="C:cytosol"/>
    <property type="evidence" value="ECO:0007669"/>
    <property type="project" value="TreeGrafter"/>
</dbReference>
<accession>A0A0G0NC59</accession>
<feature type="binding site" evidence="9">
    <location>
        <position position="453"/>
    </location>
    <ligand>
        <name>Zn(2+)</name>
        <dbReference type="ChEBI" id="CHEBI:29105"/>
    </ligand>
</feature>
<dbReference type="GO" id="GO:0004813">
    <property type="term" value="F:alanine-tRNA ligase activity"/>
    <property type="evidence" value="ECO:0007669"/>
    <property type="project" value="UniProtKB-UniRule"/>
</dbReference>
<keyword evidence="9" id="KW-0963">Cytoplasm</keyword>
<comment type="caution">
    <text evidence="11">The sequence shown here is derived from an EMBL/GenBank/DDBJ whole genome shotgun (WGS) entry which is preliminary data.</text>
</comment>
<evidence type="ECO:0000256" key="2">
    <source>
        <dbReference type="ARBA" id="ARBA00022555"/>
    </source>
</evidence>
<feature type="binding site" evidence="9">
    <location>
        <position position="556"/>
    </location>
    <ligand>
        <name>Zn(2+)</name>
        <dbReference type="ChEBI" id="CHEBI:29105"/>
    </ligand>
</feature>
<dbReference type="AlphaFoldDB" id="A0A0G0NC59"/>
<dbReference type="GO" id="GO:0002161">
    <property type="term" value="F:aminoacyl-tRNA deacylase activity"/>
    <property type="evidence" value="ECO:0007669"/>
    <property type="project" value="TreeGrafter"/>
</dbReference>
<dbReference type="SMART" id="SM00863">
    <property type="entry name" value="tRNA_SAD"/>
    <property type="match status" value="1"/>
</dbReference>
<dbReference type="InterPro" id="IPR018163">
    <property type="entry name" value="Thr/Ala-tRNA-synth_IIc_edit"/>
</dbReference>
<dbReference type="Pfam" id="PF01411">
    <property type="entry name" value="tRNA-synt_2c"/>
    <property type="match status" value="1"/>
</dbReference>
<sequence length="590" mass="65921">MNANEIRDRFLKFFTDRGHAIIPSASLLPINDSSVLFNTAGMQQLTPYLLGQSHPKGQRLASIQKCVRTTDIEDVGDNSHLTFFQMLGNWSLGDYFKAEAIKWSWELLTDKNEGFGLDPQRLYITVFAGDADAPRDEESAQIWQSVGVPANHIFYLPKANNWWSPGDNGPCGPDTEMFYDVTPAGLGDISLEQYQSADGRRDVIEIWNDVFMEYEKKDGRVIGKLSQKNVDTGAGLERLAMVLQNKNNVYETDLFVPLITTIKGLAKKSDLSAERIIADHLRSAVFLIADGALPTNTDRGYVVRRLLRRAVRFADLLGLPADSLKNLAKQIIDQYGDFYTELKTGENKIIEEIKKEEQKFRQTLEKGLREFNRLAEQGNLSGDQAFTLFSSYGFPLELTKELASEKGLNFNDADFAVAMTNHQALSKSGAEQKFTGGLGGNSEQIVKYHTATHLLQSALKEVLGASIAQKGSNITDERLRFDFACETKMTDDQKLAVEKIVNEKIQARLPVQQVILPKIEAEKSGATHLFNEKYGDEVSVYFIGDNLAEAWSKEFCGGPHVENTIELGHFKITKEEAISAGVRRIKAVLE</sequence>
<feature type="domain" description="Alanyl-transfer RNA synthetases family profile" evidence="10">
    <location>
        <begin position="1"/>
        <end position="590"/>
    </location>
</feature>
<keyword evidence="9" id="KW-0862">Zinc</keyword>
<evidence type="ECO:0000256" key="1">
    <source>
        <dbReference type="ARBA" id="ARBA00008226"/>
    </source>
</evidence>